<gene>
    <name evidence="4" type="ORF">G7Y89_g10983</name>
</gene>
<dbReference type="PANTHER" id="PTHR10622:SF12">
    <property type="entry name" value="HET DOMAIN-CONTAINING PROTEIN"/>
    <property type="match status" value="1"/>
</dbReference>
<evidence type="ECO:0000259" key="2">
    <source>
        <dbReference type="Pfam" id="PF06985"/>
    </source>
</evidence>
<accession>A0A8H4RBQ3</accession>
<evidence type="ECO:0000256" key="1">
    <source>
        <dbReference type="SAM" id="MobiDB-lite"/>
    </source>
</evidence>
<protein>
    <recommendedName>
        <fullName evidence="6">Heterokaryon incompatibility domain-containing protein</fullName>
    </recommendedName>
</protein>
<proteinExistence type="predicted"/>
<dbReference type="PANTHER" id="PTHR10622">
    <property type="entry name" value="HET DOMAIN-CONTAINING PROTEIN"/>
    <property type="match status" value="1"/>
</dbReference>
<dbReference type="InterPro" id="IPR058525">
    <property type="entry name" value="DUF8212"/>
</dbReference>
<comment type="caution">
    <text evidence="4">The sequence shown here is derived from an EMBL/GenBank/DDBJ whole genome shotgun (WGS) entry which is preliminary data.</text>
</comment>
<dbReference type="Pfam" id="PF06985">
    <property type="entry name" value="HET"/>
    <property type="match status" value="1"/>
</dbReference>
<dbReference type="InterPro" id="IPR010730">
    <property type="entry name" value="HET"/>
</dbReference>
<keyword evidence="5" id="KW-1185">Reference proteome</keyword>
<dbReference type="Pfam" id="PF26640">
    <property type="entry name" value="DUF8212"/>
    <property type="match status" value="1"/>
</dbReference>
<reference evidence="4 5" key="1">
    <citation type="submission" date="2020-03" db="EMBL/GenBank/DDBJ databases">
        <title>Draft Genome Sequence of Cudoniella acicularis.</title>
        <authorList>
            <person name="Buettner E."/>
            <person name="Kellner H."/>
        </authorList>
    </citation>
    <scope>NUCLEOTIDE SEQUENCE [LARGE SCALE GENOMIC DNA]</scope>
    <source>
        <strain evidence="4 5">DSM 108380</strain>
    </source>
</reference>
<dbReference type="Proteomes" id="UP000566819">
    <property type="component" value="Unassembled WGS sequence"/>
</dbReference>
<name>A0A8H4RBQ3_9HELO</name>
<feature type="domain" description="DUF8212" evidence="3">
    <location>
        <begin position="225"/>
        <end position="252"/>
    </location>
</feature>
<organism evidence="4 5">
    <name type="scientific">Cudoniella acicularis</name>
    <dbReference type="NCBI Taxonomy" id="354080"/>
    <lineage>
        <taxon>Eukaryota</taxon>
        <taxon>Fungi</taxon>
        <taxon>Dikarya</taxon>
        <taxon>Ascomycota</taxon>
        <taxon>Pezizomycotina</taxon>
        <taxon>Leotiomycetes</taxon>
        <taxon>Helotiales</taxon>
        <taxon>Tricladiaceae</taxon>
        <taxon>Cudoniella</taxon>
    </lineage>
</organism>
<evidence type="ECO:0000259" key="3">
    <source>
        <dbReference type="Pfam" id="PF26640"/>
    </source>
</evidence>
<feature type="domain" description="Heterokaryon incompatibility" evidence="2">
    <location>
        <begin position="22"/>
        <end position="111"/>
    </location>
</feature>
<evidence type="ECO:0000313" key="4">
    <source>
        <dbReference type="EMBL" id="KAF4627169.1"/>
    </source>
</evidence>
<dbReference type="AlphaFoldDB" id="A0A8H4RBQ3"/>
<sequence length="595" mass="67278">MRLINVKACSLELFTDPVSVPYAILSHTWAEDEISFQDLEGDREALELREGFVKIRETCRLAIENGLDYAWVDTCCIDKTSSAELSEAINSMFKWYGSAAVCYAFLSDLSKSPSSGDELLKSLEHCRWFTRGWTLQELIAPPEVLFLDEDWNPRGTKSELRLHLELITGVDRTVLYDSTQLSMIPLAKRMSWAAKRKTSRIEDLAYCLLGIFDINMAMIYGEGPKAFIRLQEEILKKTTDLSLFAWQSNDTDTYRGLLARSPLEFQQCGSIIPNTDQFRFREEISLTNKGARINAMLHHSGNGLYIMDLDCYRGNRTSKDRIGIFLSRTVDSYVRRSPQETTSSISSNKPSQIYIQSDIQDPISSGLEDDRNYGIHISFEESGYKYTASNFHAVPQAYWDVNEQFFFTRGLEGFTAFVHFYVSPSAPSAQAKNLEYIGHKSGQRFLLVCDLQNMPEPLFVLYSEEEFRRQGMAPGFIDPFESIDVYGPQGDRDSLALLNSRARSRPQKKLTARHIGSSDAFEVSVSAFSSDEHPHKIEVRINIGPEATPAKRPTVNVRSISATLSNTKKKTMEKWYQGLSKPSSGSKAEDDSSTG</sequence>
<evidence type="ECO:0000313" key="5">
    <source>
        <dbReference type="Proteomes" id="UP000566819"/>
    </source>
</evidence>
<feature type="region of interest" description="Disordered" evidence="1">
    <location>
        <begin position="573"/>
        <end position="595"/>
    </location>
</feature>
<evidence type="ECO:0008006" key="6">
    <source>
        <dbReference type="Google" id="ProtNLM"/>
    </source>
</evidence>
<dbReference type="OrthoDB" id="20872at2759"/>
<dbReference type="EMBL" id="JAAMPI010001016">
    <property type="protein sequence ID" value="KAF4627169.1"/>
    <property type="molecule type" value="Genomic_DNA"/>
</dbReference>